<keyword evidence="2" id="KW-1185">Reference proteome</keyword>
<evidence type="ECO:0000313" key="1">
    <source>
        <dbReference type="EMBL" id="KAF9986725.1"/>
    </source>
</evidence>
<reference evidence="1" key="1">
    <citation type="journal article" date="2020" name="Fungal Divers.">
        <title>Resolving the Mortierellaceae phylogeny through synthesis of multi-gene phylogenetics and phylogenomics.</title>
        <authorList>
            <person name="Vandepol N."/>
            <person name="Liber J."/>
            <person name="Desiro A."/>
            <person name="Na H."/>
            <person name="Kennedy M."/>
            <person name="Barry K."/>
            <person name="Grigoriev I.V."/>
            <person name="Miller A.N."/>
            <person name="O'Donnell K."/>
            <person name="Stajich J.E."/>
            <person name="Bonito G."/>
        </authorList>
    </citation>
    <scope>NUCLEOTIDE SEQUENCE</scope>
    <source>
        <strain evidence="1">MES-2147</strain>
    </source>
</reference>
<dbReference type="AlphaFoldDB" id="A0A9P6MB30"/>
<accession>A0A9P6MB30</accession>
<gene>
    <name evidence="1" type="ORF">BGZ65_006518</name>
</gene>
<dbReference type="EMBL" id="JAAAHW010003213">
    <property type="protein sequence ID" value="KAF9986725.1"/>
    <property type="molecule type" value="Genomic_DNA"/>
</dbReference>
<protein>
    <submittedName>
        <fullName evidence="1">Uncharacterized protein</fullName>
    </submittedName>
</protein>
<dbReference type="Proteomes" id="UP000749646">
    <property type="component" value="Unassembled WGS sequence"/>
</dbReference>
<proteinExistence type="predicted"/>
<sequence>MADSMTLYSFARLRIDLTLPTVKHSTNLNQTLPMFQHPFDFLHPPALRRGTKTENTKPSKTCKLAEAVLESEIERFLKIHKSAGFVISE</sequence>
<evidence type="ECO:0000313" key="2">
    <source>
        <dbReference type="Proteomes" id="UP000749646"/>
    </source>
</evidence>
<organism evidence="1 2">
    <name type="scientific">Modicella reniformis</name>
    <dbReference type="NCBI Taxonomy" id="1440133"/>
    <lineage>
        <taxon>Eukaryota</taxon>
        <taxon>Fungi</taxon>
        <taxon>Fungi incertae sedis</taxon>
        <taxon>Mucoromycota</taxon>
        <taxon>Mortierellomycotina</taxon>
        <taxon>Mortierellomycetes</taxon>
        <taxon>Mortierellales</taxon>
        <taxon>Mortierellaceae</taxon>
        <taxon>Modicella</taxon>
    </lineage>
</organism>
<name>A0A9P6MB30_9FUNG</name>
<comment type="caution">
    <text evidence="1">The sequence shown here is derived from an EMBL/GenBank/DDBJ whole genome shotgun (WGS) entry which is preliminary data.</text>
</comment>